<dbReference type="RefSeq" id="WP_265988557.1">
    <property type="nucleotide sequence ID" value="NZ_CP110973.1"/>
</dbReference>
<proteinExistence type="predicted"/>
<accession>A0ABW3QJZ0</accession>
<evidence type="ECO:0008006" key="3">
    <source>
        <dbReference type="Google" id="ProtNLM"/>
    </source>
</evidence>
<dbReference type="EMBL" id="JBHTLP010000021">
    <property type="protein sequence ID" value="MFD1144543.1"/>
    <property type="molecule type" value="Genomic_DNA"/>
</dbReference>
<keyword evidence="2" id="KW-1185">Reference proteome</keyword>
<evidence type="ECO:0000313" key="1">
    <source>
        <dbReference type="EMBL" id="MFD1144543.1"/>
    </source>
</evidence>
<dbReference type="Proteomes" id="UP001597116">
    <property type="component" value="Unassembled WGS sequence"/>
</dbReference>
<gene>
    <name evidence="1" type="ORF">ACFQ4C_25675</name>
</gene>
<evidence type="ECO:0000313" key="2">
    <source>
        <dbReference type="Proteomes" id="UP001597116"/>
    </source>
</evidence>
<comment type="caution">
    <text evidence="1">The sequence shown here is derived from an EMBL/GenBank/DDBJ whole genome shotgun (WGS) entry which is preliminary data.</text>
</comment>
<reference evidence="2" key="1">
    <citation type="journal article" date="2019" name="Int. J. Syst. Evol. Microbiol.">
        <title>The Global Catalogue of Microorganisms (GCM) 10K type strain sequencing project: providing services to taxonomists for standard genome sequencing and annotation.</title>
        <authorList>
            <consortium name="The Broad Institute Genomics Platform"/>
            <consortium name="The Broad Institute Genome Sequencing Center for Infectious Disease"/>
            <person name="Wu L."/>
            <person name="Ma J."/>
        </authorList>
    </citation>
    <scope>NUCLEOTIDE SEQUENCE [LARGE SCALE GENOMIC DNA]</scope>
    <source>
        <strain evidence="2">CCUG 55608</strain>
    </source>
</reference>
<protein>
    <recommendedName>
        <fullName evidence="3">Nucleotidyltransferase</fullName>
    </recommendedName>
</protein>
<organism evidence="1 2">
    <name type="scientific">Larkinella insperata</name>
    <dbReference type="NCBI Taxonomy" id="332158"/>
    <lineage>
        <taxon>Bacteria</taxon>
        <taxon>Pseudomonadati</taxon>
        <taxon>Bacteroidota</taxon>
        <taxon>Cytophagia</taxon>
        <taxon>Cytophagales</taxon>
        <taxon>Spirosomataceae</taxon>
        <taxon>Larkinella</taxon>
    </lineage>
</organism>
<name>A0ABW3QJZ0_9BACT</name>
<sequence length="258" mass="29830">MTNKEKSTIQEQLAALYLRLNGYFTTGYIIHSDEKEIEGEIDIVAVRFPLHKQDDTEHNSSNFLELSSNIDIIIAEVKSIGKPLQFNDCLKQRGSLEPLQKLLRWTGFFSDNNIDDIAIELNILVQPVENSQLKNFRSTKVLETNFGNVKIRPILFSPERNNINNTDKFINWTEINDFIWLCLCPADVRAKCGTRYDFTAWGQGFNEIVKAYKDRQRNQKKFATITELYQDIENLRKKYGISKDEADSISGLTEVIEH</sequence>